<dbReference type="EMBL" id="NHTK01000567">
    <property type="protein sequence ID" value="PPR06856.1"/>
    <property type="molecule type" value="Genomic_DNA"/>
</dbReference>
<comment type="caution">
    <text evidence="1">The sequence shown here is derived from an EMBL/GenBank/DDBJ whole genome shotgun (WGS) entry which is preliminary data.</text>
</comment>
<dbReference type="AlphaFoldDB" id="A0A409YV12"/>
<sequence>MSTPNPSPMNPFLISLWTPRNLFTPLRMRYPSYPPCPRPLCARLNSRRHSVSPLVIISPPTSAYTPWQLLHLVLHHSFQR</sequence>
<gene>
    <name evidence="1" type="ORF">CVT24_011527</name>
</gene>
<dbReference type="InParanoid" id="A0A409YV12"/>
<proteinExistence type="predicted"/>
<evidence type="ECO:0000313" key="2">
    <source>
        <dbReference type="Proteomes" id="UP000284842"/>
    </source>
</evidence>
<keyword evidence="2" id="KW-1185">Reference proteome</keyword>
<reference evidence="1 2" key="1">
    <citation type="journal article" date="2018" name="Evol. Lett.">
        <title>Horizontal gene cluster transfer increased hallucinogenic mushroom diversity.</title>
        <authorList>
            <person name="Reynolds H.T."/>
            <person name="Vijayakumar V."/>
            <person name="Gluck-Thaler E."/>
            <person name="Korotkin H.B."/>
            <person name="Matheny P.B."/>
            <person name="Slot J.C."/>
        </authorList>
    </citation>
    <scope>NUCLEOTIDE SEQUENCE [LARGE SCALE GENOMIC DNA]</scope>
    <source>
        <strain evidence="1 2">2629</strain>
    </source>
</reference>
<dbReference type="Proteomes" id="UP000284842">
    <property type="component" value="Unassembled WGS sequence"/>
</dbReference>
<accession>A0A409YV12</accession>
<name>A0A409YV12_9AGAR</name>
<protein>
    <submittedName>
        <fullName evidence="1">Uncharacterized protein</fullName>
    </submittedName>
</protein>
<organism evidence="1 2">
    <name type="scientific">Panaeolus cyanescens</name>
    <dbReference type="NCBI Taxonomy" id="181874"/>
    <lineage>
        <taxon>Eukaryota</taxon>
        <taxon>Fungi</taxon>
        <taxon>Dikarya</taxon>
        <taxon>Basidiomycota</taxon>
        <taxon>Agaricomycotina</taxon>
        <taxon>Agaricomycetes</taxon>
        <taxon>Agaricomycetidae</taxon>
        <taxon>Agaricales</taxon>
        <taxon>Agaricineae</taxon>
        <taxon>Galeropsidaceae</taxon>
        <taxon>Panaeolus</taxon>
    </lineage>
</organism>
<evidence type="ECO:0000313" key="1">
    <source>
        <dbReference type="EMBL" id="PPR06856.1"/>
    </source>
</evidence>